<organism evidence="2 3">
    <name type="scientific">Strongyloides papillosus</name>
    <name type="common">Intestinal threadworm</name>
    <dbReference type="NCBI Taxonomy" id="174720"/>
    <lineage>
        <taxon>Eukaryota</taxon>
        <taxon>Metazoa</taxon>
        <taxon>Ecdysozoa</taxon>
        <taxon>Nematoda</taxon>
        <taxon>Chromadorea</taxon>
        <taxon>Rhabditida</taxon>
        <taxon>Tylenchina</taxon>
        <taxon>Panagrolaimomorpha</taxon>
        <taxon>Strongyloidoidea</taxon>
        <taxon>Strongyloididae</taxon>
        <taxon>Strongyloides</taxon>
    </lineage>
</organism>
<evidence type="ECO:0000313" key="3">
    <source>
        <dbReference type="WBParaSite" id="SPAL_0000717800.1"/>
    </source>
</evidence>
<keyword evidence="2" id="KW-1185">Reference proteome</keyword>
<evidence type="ECO:0000313" key="2">
    <source>
        <dbReference type="Proteomes" id="UP000046392"/>
    </source>
</evidence>
<keyword evidence="1" id="KW-0472">Membrane</keyword>
<sequence>MGTLATLENWKFVLIDVFINSIIYSTTIIVSIYKYVKYIKRVSSKMSEVTKKLHLDFLKFIIFQSSVPFIITFTSIFIFLIYAQLGYSNKIPFIGDILIKFMCAVPSINAILYIFLSSKNRNKFFLIVKNTLQRKSLSNISEPFIISSQRYSIDPITNIKGSRVNPCNFSGYTNLHRNSAAFYSRKVNTV</sequence>
<evidence type="ECO:0000256" key="1">
    <source>
        <dbReference type="SAM" id="Phobius"/>
    </source>
</evidence>
<protein>
    <submittedName>
        <fullName evidence="3">G_PROTEIN_RECEP_F1_2 domain-containing protein</fullName>
    </submittedName>
</protein>
<feature type="transmembrane region" description="Helical" evidence="1">
    <location>
        <begin position="57"/>
        <end position="85"/>
    </location>
</feature>
<dbReference type="AlphaFoldDB" id="A0A0N5BMN9"/>
<keyword evidence="1" id="KW-0812">Transmembrane</keyword>
<feature type="transmembrane region" description="Helical" evidence="1">
    <location>
        <begin position="12"/>
        <end position="36"/>
    </location>
</feature>
<proteinExistence type="predicted"/>
<feature type="transmembrane region" description="Helical" evidence="1">
    <location>
        <begin position="97"/>
        <end position="116"/>
    </location>
</feature>
<accession>A0A0N5BMN9</accession>
<dbReference type="Pfam" id="PF10318">
    <property type="entry name" value="7TM_GPCR_Srh"/>
    <property type="match status" value="1"/>
</dbReference>
<dbReference type="SUPFAM" id="SSF81321">
    <property type="entry name" value="Family A G protein-coupled receptor-like"/>
    <property type="match status" value="1"/>
</dbReference>
<dbReference type="Proteomes" id="UP000046392">
    <property type="component" value="Unplaced"/>
</dbReference>
<dbReference type="WBParaSite" id="SPAL_0000717800.1">
    <property type="protein sequence ID" value="SPAL_0000717800.1"/>
    <property type="gene ID" value="SPAL_0000717800"/>
</dbReference>
<dbReference type="InterPro" id="IPR019422">
    <property type="entry name" value="7TM_GPCR_serpentine_rcpt_Srh"/>
</dbReference>
<reference evidence="3" key="1">
    <citation type="submission" date="2017-02" db="UniProtKB">
        <authorList>
            <consortium name="WormBaseParasite"/>
        </authorList>
    </citation>
    <scope>IDENTIFICATION</scope>
</reference>
<keyword evidence="1" id="KW-1133">Transmembrane helix</keyword>
<name>A0A0N5BMN9_STREA</name>